<evidence type="ECO:0000313" key="2">
    <source>
        <dbReference type="Proteomes" id="UP000289738"/>
    </source>
</evidence>
<dbReference type="Proteomes" id="UP000289738">
    <property type="component" value="Chromosome A08"/>
</dbReference>
<proteinExistence type="predicted"/>
<accession>A0A445BVQ8</accession>
<organism evidence="1 2">
    <name type="scientific">Arachis hypogaea</name>
    <name type="common">Peanut</name>
    <dbReference type="NCBI Taxonomy" id="3818"/>
    <lineage>
        <taxon>Eukaryota</taxon>
        <taxon>Viridiplantae</taxon>
        <taxon>Streptophyta</taxon>
        <taxon>Embryophyta</taxon>
        <taxon>Tracheophyta</taxon>
        <taxon>Spermatophyta</taxon>
        <taxon>Magnoliopsida</taxon>
        <taxon>eudicotyledons</taxon>
        <taxon>Gunneridae</taxon>
        <taxon>Pentapetalae</taxon>
        <taxon>rosids</taxon>
        <taxon>fabids</taxon>
        <taxon>Fabales</taxon>
        <taxon>Fabaceae</taxon>
        <taxon>Papilionoideae</taxon>
        <taxon>50 kb inversion clade</taxon>
        <taxon>dalbergioids sensu lato</taxon>
        <taxon>Dalbergieae</taxon>
        <taxon>Pterocarpus clade</taxon>
        <taxon>Arachis</taxon>
    </lineage>
</organism>
<name>A0A445BVQ8_ARAHY</name>
<gene>
    <name evidence="1" type="ORF">Ahy_A08g039109</name>
</gene>
<sequence length="49" mass="5541">MLVTVMLSQLVINTVLIDNHNPFQISACVLALYCTKLEIGIPSLRIRVW</sequence>
<dbReference type="AlphaFoldDB" id="A0A445BVQ8"/>
<dbReference type="EMBL" id="SDMP01000008">
    <property type="protein sequence ID" value="RYR42646.1"/>
    <property type="molecule type" value="Genomic_DNA"/>
</dbReference>
<comment type="caution">
    <text evidence="1">The sequence shown here is derived from an EMBL/GenBank/DDBJ whole genome shotgun (WGS) entry which is preliminary data.</text>
</comment>
<keyword evidence="2" id="KW-1185">Reference proteome</keyword>
<evidence type="ECO:0000313" key="1">
    <source>
        <dbReference type="EMBL" id="RYR42646.1"/>
    </source>
</evidence>
<protein>
    <submittedName>
        <fullName evidence="1">Uncharacterized protein</fullName>
    </submittedName>
</protein>
<reference evidence="1 2" key="1">
    <citation type="submission" date="2019-01" db="EMBL/GenBank/DDBJ databases">
        <title>Sequencing of cultivated peanut Arachis hypogaea provides insights into genome evolution and oil improvement.</title>
        <authorList>
            <person name="Chen X."/>
        </authorList>
    </citation>
    <scope>NUCLEOTIDE SEQUENCE [LARGE SCALE GENOMIC DNA]</scope>
    <source>
        <strain evidence="2">cv. Fuhuasheng</strain>
        <tissue evidence="1">Leaves</tissue>
    </source>
</reference>